<reference evidence="1 2" key="1">
    <citation type="submission" date="2019-05" db="EMBL/GenBank/DDBJ databases">
        <title>Another draft genome of Portunus trituberculatus and its Hox gene families provides insights of decapod evolution.</title>
        <authorList>
            <person name="Jeong J.-H."/>
            <person name="Song I."/>
            <person name="Kim S."/>
            <person name="Choi T."/>
            <person name="Kim D."/>
            <person name="Ryu S."/>
            <person name="Kim W."/>
        </authorList>
    </citation>
    <scope>NUCLEOTIDE SEQUENCE [LARGE SCALE GENOMIC DNA]</scope>
    <source>
        <tissue evidence="1">Muscle</tissue>
    </source>
</reference>
<sequence>MGPVIGRICL</sequence>
<accession>A0A5B7JQ58</accession>
<organism evidence="1 2">
    <name type="scientific">Portunus trituberculatus</name>
    <name type="common">Swimming crab</name>
    <name type="synonym">Neptunus trituberculatus</name>
    <dbReference type="NCBI Taxonomy" id="210409"/>
    <lineage>
        <taxon>Eukaryota</taxon>
        <taxon>Metazoa</taxon>
        <taxon>Ecdysozoa</taxon>
        <taxon>Arthropoda</taxon>
        <taxon>Crustacea</taxon>
        <taxon>Multicrustacea</taxon>
        <taxon>Malacostraca</taxon>
        <taxon>Eumalacostraca</taxon>
        <taxon>Eucarida</taxon>
        <taxon>Decapoda</taxon>
        <taxon>Pleocyemata</taxon>
        <taxon>Brachyura</taxon>
        <taxon>Eubrachyura</taxon>
        <taxon>Portunoidea</taxon>
        <taxon>Portunidae</taxon>
        <taxon>Portuninae</taxon>
        <taxon>Portunus</taxon>
    </lineage>
</organism>
<evidence type="ECO:0000313" key="1">
    <source>
        <dbReference type="EMBL" id="MPC95257.1"/>
    </source>
</evidence>
<evidence type="ECO:0000313" key="2">
    <source>
        <dbReference type="Proteomes" id="UP000324222"/>
    </source>
</evidence>
<gene>
    <name evidence="1" type="ORF">E2C01_090459</name>
</gene>
<dbReference type="Proteomes" id="UP000324222">
    <property type="component" value="Unassembled WGS sequence"/>
</dbReference>
<keyword evidence="2" id="KW-1185">Reference proteome</keyword>
<comment type="caution">
    <text evidence="1">The sequence shown here is derived from an EMBL/GenBank/DDBJ whole genome shotgun (WGS) entry which is preliminary data.</text>
</comment>
<name>A0A5B7JQ58_PORTR</name>
<dbReference type="EMBL" id="VSRR010101530">
    <property type="protein sequence ID" value="MPC95257.1"/>
    <property type="molecule type" value="Genomic_DNA"/>
</dbReference>
<proteinExistence type="predicted"/>
<protein>
    <submittedName>
        <fullName evidence="1">Uncharacterized protein</fullName>
    </submittedName>
</protein>